<evidence type="ECO:0000313" key="2">
    <source>
        <dbReference type="Proteomes" id="UP000729357"/>
    </source>
</evidence>
<dbReference type="SUPFAM" id="SSF53756">
    <property type="entry name" value="UDP-Glycosyltransferase/glycogen phosphorylase"/>
    <property type="match status" value="1"/>
</dbReference>
<dbReference type="EMBL" id="JAHFXS010010120">
    <property type="protein sequence ID" value="KAG9913145.1"/>
    <property type="molecule type" value="Genomic_DNA"/>
</dbReference>
<evidence type="ECO:0000313" key="1">
    <source>
        <dbReference type="EMBL" id="KAG9913145.1"/>
    </source>
</evidence>
<dbReference type="Proteomes" id="UP000729357">
    <property type="component" value="Unassembled WGS sequence"/>
</dbReference>
<protein>
    <submittedName>
        <fullName evidence="1">Glycosyltransferase family 4 protein</fullName>
    </submittedName>
</protein>
<accession>A0A9P8EYX4</accession>
<dbReference type="AlphaFoldDB" id="A0A9P8EYX4"/>
<reference evidence="1" key="1">
    <citation type="journal article" date="2021" name="J Fungi (Basel)">
        <title>Virulence traits and population genomics of the black yeast Aureobasidium melanogenum.</title>
        <authorList>
            <person name="Cernosa A."/>
            <person name="Sun X."/>
            <person name="Gostincar C."/>
            <person name="Fang C."/>
            <person name="Gunde-Cimerman N."/>
            <person name="Song Z."/>
        </authorList>
    </citation>
    <scope>NUCLEOTIDE SEQUENCE</scope>
    <source>
        <strain evidence="1">EXF-9298</strain>
    </source>
</reference>
<dbReference type="PANTHER" id="PTHR12526">
    <property type="entry name" value="GLYCOSYLTRANSFERASE"/>
    <property type="match status" value="1"/>
</dbReference>
<dbReference type="PANTHER" id="PTHR12526:SF630">
    <property type="entry name" value="GLYCOSYLTRANSFERASE"/>
    <property type="match status" value="1"/>
</dbReference>
<comment type="caution">
    <text evidence="1">The sequence shown here is derived from an EMBL/GenBank/DDBJ whole genome shotgun (WGS) entry which is preliminary data.</text>
</comment>
<dbReference type="Gene3D" id="3.40.50.2000">
    <property type="entry name" value="Glycogen Phosphorylase B"/>
    <property type="match status" value="1"/>
</dbReference>
<reference evidence="1" key="2">
    <citation type="submission" date="2021-08" db="EMBL/GenBank/DDBJ databases">
        <authorList>
            <person name="Gostincar C."/>
            <person name="Sun X."/>
            <person name="Song Z."/>
            <person name="Gunde-Cimerman N."/>
        </authorList>
    </citation>
    <scope>NUCLEOTIDE SEQUENCE</scope>
    <source>
        <strain evidence="1">EXF-9298</strain>
    </source>
</reference>
<keyword evidence="2" id="KW-1185">Reference proteome</keyword>
<proteinExistence type="predicted"/>
<gene>
    <name evidence="1" type="ORF">KCU98_g23401</name>
</gene>
<organism evidence="1 2">
    <name type="scientific">Aureobasidium melanogenum</name>
    <name type="common">Aureobasidium pullulans var. melanogenum</name>
    <dbReference type="NCBI Taxonomy" id="46634"/>
    <lineage>
        <taxon>Eukaryota</taxon>
        <taxon>Fungi</taxon>
        <taxon>Dikarya</taxon>
        <taxon>Ascomycota</taxon>
        <taxon>Pezizomycotina</taxon>
        <taxon>Dothideomycetes</taxon>
        <taxon>Dothideomycetidae</taxon>
        <taxon>Dothideales</taxon>
        <taxon>Saccotheciaceae</taxon>
        <taxon>Aureobasidium</taxon>
    </lineage>
</organism>
<sequence>AIGEAALSGIPIVATEVGATALVLTDPDDPTRRYGEVVPPNDPEALARAQLSILSMLGPWAEYTTDKIKPTPLPDSFRPEDVAWILARMYEKADDRRALGLRLRDVVLRSFHGQRYLREHEQMYWIQRFWSETRRSAQKLSRHPPANAAFGESNIFEYDDAGDTGEDAKARWQDFQLD</sequence>
<name>A0A9P8EYX4_AURME</name>
<feature type="non-terminal residue" evidence="1">
    <location>
        <position position="178"/>
    </location>
</feature>
<feature type="non-terminal residue" evidence="1">
    <location>
        <position position="1"/>
    </location>
</feature>